<gene>
    <name evidence="1" type="ORF">V6N11_068161</name>
</gene>
<protein>
    <submittedName>
        <fullName evidence="1">Uncharacterized protein</fullName>
    </submittedName>
</protein>
<accession>A0ABR2STT6</accession>
<keyword evidence="2" id="KW-1185">Reference proteome</keyword>
<comment type="caution">
    <text evidence="1">The sequence shown here is derived from an EMBL/GenBank/DDBJ whole genome shotgun (WGS) entry which is preliminary data.</text>
</comment>
<name>A0ABR2STT6_9ROSI</name>
<evidence type="ECO:0000313" key="2">
    <source>
        <dbReference type="Proteomes" id="UP001396334"/>
    </source>
</evidence>
<proteinExistence type="predicted"/>
<dbReference type="EMBL" id="JBBPBN010000012">
    <property type="protein sequence ID" value="KAK9028354.1"/>
    <property type="molecule type" value="Genomic_DNA"/>
</dbReference>
<evidence type="ECO:0000313" key="1">
    <source>
        <dbReference type="EMBL" id="KAK9028354.1"/>
    </source>
</evidence>
<sequence length="89" mass="9966">MGLTTKETVESVKLCKKLGMKIQGNDSEVGIEDIEKFMAVRRLITKQRIESIIWLKVSLAGLIEYLESWWVIPLCAASSILLQAAVRSS</sequence>
<dbReference type="Proteomes" id="UP001396334">
    <property type="component" value="Unassembled WGS sequence"/>
</dbReference>
<reference evidence="1 2" key="1">
    <citation type="journal article" date="2024" name="G3 (Bethesda)">
        <title>Genome assembly of Hibiscus sabdariffa L. provides insights into metabolisms of medicinal natural products.</title>
        <authorList>
            <person name="Kim T."/>
        </authorList>
    </citation>
    <scope>NUCLEOTIDE SEQUENCE [LARGE SCALE GENOMIC DNA]</scope>
    <source>
        <strain evidence="1">TK-2024</strain>
        <tissue evidence="1">Old leaves</tissue>
    </source>
</reference>
<organism evidence="1 2">
    <name type="scientific">Hibiscus sabdariffa</name>
    <name type="common">roselle</name>
    <dbReference type="NCBI Taxonomy" id="183260"/>
    <lineage>
        <taxon>Eukaryota</taxon>
        <taxon>Viridiplantae</taxon>
        <taxon>Streptophyta</taxon>
        <taxon>Embryophyta</taxon>
        <taxon>Tracheophyta</taxon>
        <taxon>Spermatophyta</taxon>
        <taxon>Magnoliopsida</taxon>
        <taxon>eudicotyledons</taxon>
        <taxon>Gunneridae</taxon>
        <taxon>Pentapetalae</taxon>
        <taxon>rosids</taxon>
        <taxon>malvids</taxon>
        <taxon>Malvales</taxon>
        <taxon>Malvaceae</taxon>
        <taxon>Malvoideae</taxon>
        <taxon>Hibiscus</taxon>
    </lineage>
</organism>